<feature type="domain" description="RecJ OB" evidence="1">
    <location>
        <begin position="22"/>
        <end position="70"/>
    </location>
</feature>
<dbReference type="InterPro" id="IPR041122">
    <property type="entry name" value="RecJ_OB"/>
</dbReference>
<dbReference type="AlphaFoldDB" id="A0A2K1Q5X2"/>
<evidence type="ECO:0000259" key="1">
    <source>
        <dbReference type="Pfam" id="PF17768"/>
    </source>
</evidence>
<proteinExistence type="predicted"/>
<reference evidence="3" key="1">
    <citation type="submission" date="2017-09" db="EMBL/GenBank/DDBJ databases">
        <authorList>
            <person name="Palmer M."/>
            <person name="Steenkamp E.T."/>
            <person name="Coetzee M.P."/>
            <person name="Avontuur J.R."/>
            <person name="Van Zyl E."/>
            <person name="Chan W.-Y."/>
            <person name="Blom J."/>
            <person name="Venter S.N."/>
        </authorList>
    </citation>
    <scope>NUCLEOTIDE SEQUENCE [LARGE SCALE GENOMIC DNA]</scope>
    <source>
        <strain evidence="3">QC88-366</strain>
    </source>
</reference>
<evidence type="ECO:0000313" key="2">
    <source>
        <dbReference type="EMBL" id="PNS10446.1"/>
    </source>
</evidence>
<gene>
    <name evidence="2" type="ORF">COO59_16930</name>
</gene>
<dbReference type="Proteomes" id="UP000236345">
    <property type="component" value="Unassembled WGS sequence"/>
</dbReference>
<evidence type="ECO:0000313" key="3">
    <source>
        <dbReference type="Proteomes" id="UP000236345"/>
    </source>
</evidence>
<accession>A0A2K1Q5X2</accession>
<sequence length="74" mass="8471">MELSREALSLGLTFYHPAWQQGDGPLLDGIAFNIDTRLWPDASVRHVELACKLDVNEFRGNRSVQLLIEHIWPL</sequence>
<comment type="caution">
    <text evidence="2">The sequence shown here is derived from an EMBL/GenBank/DDBJ whole genome shotgun (WGS) entry which is preliminary data.</text>
</comment>
<dbReference type="OrthoDB" id="9809852at2"/>
<organism evidence="2 3">
    <name type="scientific">Mixta theicola</name>
    <dbReference type="NCBI Taxonomy" id="1458355"/>
    <lineage>
        <taxon>Bacteria</taxon>
        <taxon>Pseudomonadati</taxon>
        <taxon>Pseudomonadota</taxon>
        <taxon>Gammaproteobacteria</taxon>
        <taxon>Enterobacterales</taxon>
        <taxon>Erwiniaceae</taxon>
        <taxon>Mixta</taxon>
    </lineage>
</organism>
<dbReference type="Pfam" id="PF17768">
    <property type="entry name" value="RecJ_OB"/>
    <property type="match status" value="1"/>
</dbReference>
<dbReference type="Gene3D" id="2.40.50.460">
    <property type="match status" value="1"/>
</dbReference>
<name>A0A2K1Q5X2_9GAMM</name>
<keyword evidence="3" id="KW-1185">Reference proteome</keyword>
<protein>
    <recommendedName>
        <fullName evidence="1">RecJ OB domain-containing protein</fullName>
    </recommendedName>
</protein>
<dbReference type="EMBL" id="NWUO01000015">
    <property type="protein sequence ID" value="PNS10446.1"/>
    <property type="molecule type" value="Genomic_DNA"/>
</dbReference>